<dbReference type="eggNOG" id="ENOG502SBJ2">
    <property type="taxonomic scope" value="Eukaryota"/>
</dbReference>
<gene>
    <name evidence="3" type="ORF">GLOTRDRAFT_81649</name>
</gene>
<accession>S7PUJ4</accession>
<dbReference type="Proteomes" id="UP000030669">
    <property type="component" value="Unassembled WGS sequence"/>
</dbReference>
<dbReference type="HOGENOM" id="CLU_038184_0_0_1"/>
<dbReference type="EMBL" id="KB469312">
    <property type="protein sequence ID" value="EPQ51043.1"/>
    <property type="molecule type" value="Genomic_DNA"/>
</dbReference>
<dbReference type="STRING" id="670483.S7PUJ4"/>
<proteinExistence type="predicted"/>
<feature type="compositionally biased region" description="Basic residues" evidence="1">
    <location>
        <begin position="92"/>
        <end position="111"/>
    </location>
</feature>
<feature type="compositionally biased region" description="Basic and acidic residues" evidence="1">
    <location>
        <begin position="289"/>
        <end position="298"/>
    </location>
</feature>
<dbReference type="KEGG" id="gtr:GLOTRDRAFT_81649"/>
<dbReference type="InterPro" id="IPR029071">
    <property type="entry name" value="Ubiquitin-like_domsf"/>
</dbReference>
<organism evidence="3 4">
    <name type="scientific">Gloeophyllum trabeum (strain ATCC 11539 / FP-39264 / Madison 617)</name>
    <name type="common">Brown rot fungus</name>
    <dbReference type="NCBI Taxonomy" id="670483"/>
    <lineage>
        <taxon>Eukaryota</taxon>
        <taxon>Fungi</taxon>
        <taxon>Dikarya</taxon>
        <taxon>Basidiomycota</taxon>
        <taxon>Agaricomycotina</taxon>
        <taxon>Agaricomycetes</taxon>
        <taxon>Gloeophyllales</taxon>
        <taxon>Gloeophyllaceae</taxon>
        <taxon>Gloeophyllum</taxon>
    </lineage>
</organism>
<reference evidence="3 4" key="1">
    <citation type="journal article" date="2012" name="Science">
        <title>The Paleozoic origin of enzymatic lignin decomposition reconstructed from 31 fungal genomes.</title>
        <authorList>
            <person name="Floudas D."/>
            <person name="Binder M."/>
            <person name="Riley R."/>
            <person name="Barry K."/>
            <person name="Blanchette R.A."/>
            <person name="Henrissat B."/>
            <person name="Martinez A.T."/>
            <person name="Otillar R."/>
            <person name="Spatafora J.W."/>
            <person name="Yadav J.S."/>
            <person name="Aerts A."/>
            <person name="Benoit I."/>
            <person name="Boyd A."/>
            <person name="Carlson A."/>
            <person name="Copeland A."/>
            <person name="Coutinho P.M."/>
            <person name="de Vries R.P."/>
            <person name="Ferreira P."/>
            <person name="Findley K."/>
            <person name="Foster B."/>
            <person name="Gaskell J."/>
            <person name="Glotzer D."/>
            <person name="Gorecki P."/>
            <person name="Heitman J."/>
            <person name="Hesse C."/>
            <person name="Hori C."/>
            <person name="Igarashi K."/>
            <person name="Jurgens J.A."/>
            <person name="Kallen N."/>
            <person name="Kersten P."/>
            <person name="Kohler A."/>
            <person name="Kuees U."/>
            <person name="Kumar T.K.A."/>
            <person name="Kuo A."/>
            <person name="LaButti K."/>
            <person name="Larrondo L.F."/>
            <person name="Lindquist E."/>
            <person name="Ling A."/>
            <person name="Lombard V."/>
            <person name="Lucas S."/>
            <person name="Lundell T."/>
            <person name="Martin R."/>
            <person name="McLaughlin D.J."/>
            <person name="Morgenstern I."/>
            <person name="Morin E."/>
            <person name="Murat C."/>
            <person name="Nagy L.G."/>
            <person name="Nolan M."/>
            <person name="Ohm R.A."/>
            <person name="Patyshakuliyeva A."/>
            <person name="Rokas A."/>
            <person name="Ruiz-Duenas F.J."/>
            <person name="Sabat G."/>
            <person name="Salamov A."/>
            <person name="Samejima M."/>
            <person name="Schmutz J."/>
            <person name="Slot J.C."/>
            <person name="St John F."/>
            <person name="Stenlid J."/>
            <person name="Sun H."/>
            <person name="Sun S."/>
            <person name="Syed K."/>
            <person name="Tsang A."/>
            <person name="Wiebenga A."/>
            <person name="Young D."/>
            <person name="Pisabarro A."/>
            <person name="Eastwood D.C."/>
            <person name="Martin F."/>
            <person name="Cullen D."/>
            <person name="Grigoriev I.V."/>
            <person name="Hibbett D.S."/>
        </authorList>
    </citation>
    <scope>NUCLEOTIDE SEQUENCE [LARGE SCALE GENOMIC DNA]</scope>
    <source>
        <strain evidence="3 4">ATCC 11539</strain>
    </source>
</reference>
<dbReference type="OMA" id="RPTTKCG"/>
<evidence type="ECO:0000256" key="1">
    <source>
        <dbReference type="SAM" id="MobiDB-lite"/>
    </source>
</evidence>
<feature type="compositionally biased region" description="Polar residues" evidence="1">
    <location>
        <begin position="56"/>
        <end position="73"/>
    </location>
</feature>
<dbReference type="GeneID" id="19309097"/>
<feature type="domain" description="Rad60/SUMO-like" evidence="2">
    <location>
        <begin position="330"/>
        <end position="414"/>
    </location>
</feature>
<evidence type="ECO:0000313" key="3">
    <source>
        <dbReference type="EMBL" id="EPQ51043.1"/>
    </source>
</evidence>
<dbReference type="OrthoDB" id="3365399at2759"/>
<dbReference type="Pfam" id="PF11976">
    <property type="entry name" value="Rad60-SLD"/>
    <property type="match status" value="1"/>
</dbReference>
<feature type="region of interest" description="Disordered" evidence="1">
    <location>
        <begin position="16"/>
        <end position="122"/>
    </location>
</feature>
<dbReference type="Gene3D" id="3.10.20.90">
    <property type="entry name" value="Phosphatidylinositol 3-kinase Catalytic Subunit, Chain A, domain 1"/>
    <property type="match status" value="2"/>
</dbReference>
<sequence length="416" mass="45934">MRNRSVTGWKKIEEIVKEKERSSPALDDQSSGADTDGDVWEVNDSPRTKKKKRSQSNKPLPSWTRTKIVNLLSSDDDDDDEDALQSIDNVTPRRRAERQTQKRQKRQRSRSRSITPPPPLSLLQIQNARNLVRQALDIGPRPVSPTAFDDEGDSADTVTLDPELMAIAREVESQAKSFVKDASIDQELGGGPEVVTIRVRWQPHPEDDAGRSELWTFKMKRHDTFQRLFEETADEAGILVDNLIVTHSGKQVFSPSTPHISGIWAEAELVACEKTTYEYIRTHRLDIGAPGADKDDKWPPPTRSPSAGFGSDAESDSGVESESQAEDKFKLVLRSAVTDKITVTVRPTTTCAAIVKAFLKSAGLTEKYQGAKGKGRKKKTVSNMPTLVVDGDKMDPSSEIGEAGLEDGDCIDVVGL</sequence>
<feature type="region of interest" description="Disordered" evidence="1">
    <location>
        <begin position="289"/>
        <end position="324"/>
    </location>
</feature>
<dbReference type="AlphaFoldDB" id="S7PUJ4"/>
<dbReference type="InterPro" id="IPR022617">
    <property type="entry name" value="Rad60/SUMO-like_dom"/>
</dbReference>
<evidence type="ECO:0000313" key="4">
    <source>
        <dbReference type="Proteomes" id="UP000030669"/>
    </source>
</evidence>
<dbReference type="SUPFAM" id="SSF54236">
    <property type="entry name" value="Ubiquitin-like"/>
    <property type="match status" value="2"/>
</dbReference>
<evidence type="ECO:0000259" key="2">
    <source>
        <dbReference type="Pfam" id="PF11976"/>
    </source>
</evidence>
<protein>
    <recommendedName>
        <fullName evidence="2">Rad60/SUMO-like domain-containing protein</fullName>
    </recommendedName>
</protein>
<dbReference type="RefSeq" id="XP_007870487.1">
    <property type="nucleotide sequence ID" value="XM_007872296.1"/>
</dbReference>
<feature type="compositionally biased region" description="Acidic residues" evidence="1">
    <location>
        <begin position="74"/>
        <end position="83"/>
    </location>
</feature>
<name>S7PUJ4_GLOTA</name>
<keyword evidence="4" id="KW-1185">Reference proteome</keyword>